<dbReference type="eggNOG" id="COG1525">
    <property type="taxonomic scope" value="Bacteria"/>
</dbReference>
<dbReference type="SMART" id="SM00318">
    <property type="entry name" value="SNc"/>
    <property type="match status" value="1"/>
</dbReference>
<dbReference type="KEGG" id="mgz:GCW_00175"/>
<name>A0A0F6CJT8_MYCGL</name>
<reference evidence="3 4" key="1">
    <citation type="journal article" date="2011" name="PLoS ONE">
        <title>Core proteome of the minimal cell: comparative proteomics of three mollicute species.</title>
        <authorList>
            <person name="Fisunov G.Y."/>
            <person name="Alexeev D.G."/>
            <person name="Bazaleev N.A."/>
            <person name="Ladygina V.G."/>
            <person name="Galyamina M.A."/>
            <person name="Kondratov I.G."/>
            <person name="Zhukova N.A."/>
            <person name="Serebryakova M.V."/>
            <person name="Demina I.A."/>
            <person name="Govorun V.M."/>
        </authorList>
    </citation>
    <scope>NUCLEOTIDE SEQUENCE [LARGE SCALE GENOMIC DNA]</scope>
    <source>
        <strain evidence="3 4">S6</strain>
    </source>
</reference>
<feature type="chain" id="PRO_5002500928" evidence="1">
    <location>
        <begin position="23"/>
        <end position="276"/>
    </location>
</feature>
<dbReference type="AlphaFoldDB" id="A0A0F6CJT8"/>
<dbReference type="InterPro" id="IPR035437">
    <property type="entry name" value="SNase_OB-fold_sf"/>
</dbReference>
<dbReference type="RefSeq" id="WP_011883659.1">
    <property type="nucleotide sequence ID" value="NC_023030.2"/>
</dbReference>
<evidence type="ECO:0000313" key="4">
    <source>
        <dbReference type="Proteomes" id="UP000018735"/>
    </source>
</evidence>
<dbReference type="Pfam" id="PF00565">
    <property type="entry name" value="SNase"/>
    <property type="match status" value="1"/>
</dbReference>
<gene>
    <name evidence="3" type="ORF">GCW_00175</name>
</gene>
<feature type="signal peptide" evidence="1">
    <location>
        <begin position="1"/>
        <end position="22"/>
    </location>
</feature>
<dbReference type="InterPro" id="IPR016071">
    <property type="entry name" value="Staphylococal_nuclease_OB-fold"/>
</dbReference>
<dbReference type="PROSITE" id="PS50830">
    <property type="entry name" value="TNASE_3"/>
    <property type="match status" value="1"/>
</dbReference>
<proteinExistence type="predicted"/>
<dbReference type="Proteomes" id="UP000018735">
    <property type="component" value="Chromosome"/>
</dbReference>
<keyword evidence="1" id="KW-0732">Signal</keyword>
<dbReference type="Gene3D" id="2.40.50.90">
    <property type="match status" value="1"/>
</dbReference>
<accession>A0A0F6CJT8</accession>
<organism evidence="3 4">
    <name type="scientific">Mycoplasmoides gallisepticum S6</name>
    <dbReference type="NCBI Taxonomy" id="1006581"/>
    <lineage>
        <taxon>Bacteria</taxon>
        <taxon>Bacillati</taxon>
        <taxon>Mycoplasmatota</taxon>
        <taxon>Mycoplasmoidales</taxon>
        <taxon>Mycoplasmoidaceae</taxon>
        <taxon>Mycoplasmoides</taxon>
    </lineage>
</organism>
<dbReference type="HOGENOM" id="CLU_972608_0_0_14"/>
<feature type="domain" description="TNase-like" evidence="2">
    <location>
        <begin position="58"/>
        <end position="222"/>
    </location>
</feature>
<evidence type="ECO:0000256" key="1">
    <source>
        <dbReference type="SAM" id="SignalP"/>
    </source>
</evidence>
<sequence>MKFTKFLLVAGTLGLSVSFVSACTNSTSNIPADSKPFWENLSNQYSVTKFSDEQIKNNLQKAKLLRWTDGDTPVIQFYQADNPDQLSNETSSIRIEGIDTPEKTRVADNNVRVPSGEPELKYAEAATQFAQRTVPEGSDVYFWYSGSKSFNRLVGTIYYGFDPAKKTAINYGAQVVLNGLAIPLIKSVTSLLDQNSEIYVSTRPIGIAANLAILNKVNIWSLDSDLNKSLKDIYNVRGVDSSWVSYLYPGTNNYKTYARKGPDANDYVQTIWQFYE</sequence>
<evidence type="ECO:0000259" key="2">
    <source>
        <dbReference type="PROSITE" id="PS50830"/>
    </source>
</evidence>
<protein>
    <submittedName>
        <fullName evidence="3">Nuclease</fullName>
    </submittedName>
</protein>
<dbReference type="EMBL" id="CP006916">
    <property type="protein sequence ID" value="AHB99360.1"/>
    <property type="molecule type" value="Genomic_DNA"/>
</dbReference>
<evidence type="ECO:0000313" key="3">
    <source>
        <dbReference type="EMBL" id="AHB99360.1"/>
    </source>
</evidence>
<dbReference type="SUPFAM" id="SSF50199">
    <property type="entry name" value="Staphylococcal nuclease"/>
    <property type="match status" value="1"/>
</dbReference>
<dbReference type="PROSITE" id="PS51257">
    <property type="entry name" value="PROKAR_LIPOPROTEIN"/>
    <property type="match status" value="1"/>
</dbReference>